<evidence type="ECO:0000256" key="1">
    <source>
        <dbReference type="SAM" id="MobiDB-lite"/>
    </source>
</evidence>
<dbReference type="AlphaFoldDB" id="A0A852ZK18"/>
<gene>
    <name evidence="3" type="ORF">F4554_005221</name>
</gene>
<dbReference type="Pfam" id="PF00583">
    <property type="entry name" value="Acetyltransf_1"/>
    <property type="match status" value="1"/>
</dbReference>
<proteinExistence type="predicted"/>
<dbReference type="Proteomes" id="UP000579605">
    <property type="component" value="Unassembled WGS sequence"/>
</dbReference>
<dbReference type="EMBL" id="JACBZH010000001">
    <property type="protein sequence ID" value="NYH92583.1"/>
    <property type="molecule type" value="Genomic_DNA"/>
</dbReference>
<organism evidence="3 4">
    <name type="scientific">Actinopolymorpha rutila</name>
    <dbReference type="NCBI Taxonomy" id="446787"/>
    <lineage>
        <taxon>Bacteria</taxon>
        <taxon>Bacillati</taxon>
        <taxon>Actinomycetota</taxon>
        <taxon>Actinomycetes</taxon>
        <taxon>Propionibacteriales</taxon>
        <taxon>Actinopolymorphaceae</taxon>
        <taxon>Actinopolymorpha</taxon>
    </lineage>
</organism>
<reference evidence="3 4" key="1">
    <citation type="submission" date="2020-07" db="EMBL/GenBank/DDBJ databases">
        <title>Sequencing the genomes of 1000 actinobacteria strains.</title>
        <authorList>
            <person name="Klenk H.-P."/>
        </authorList>
    </citation>
    <scope>NUCLEOTIDE SEQUENCE [LARGE SCALE GENOMIC DNA]</scope>
    <source>
        <strain evidence="3 4">DSM 18448</strain>
    </source>
</reference>
<dbReference type="InterPro" id="IPR000182">
    <property type="entry name" value="GNAT_dom"/>
</dbReference>
<accession>A0A852ZK18</accession>
<comment type="caution">
    <text evidence="3">The sequence shown here is derived from an EMBL/GenBank/DDBJ whole genome shotgun (WGS) entry which is preliminary data.</text>
</comment>
<evidence type="ECO:0000313" key="3">
    <source>
        <dbReference type="EMBL" id="NYH92583.1"/>
    </source>
</evidence>
<feature type="region of interest" description="Disordered" evidence="1">
    <location>
        <begin position="53"/>
        <end position="79"/>
    </location>
</feature>
<evidence type="ECO:0000313" key="4">
    <source>
        <dbReference type="Proteomes" id="UP000579605"/>
    </source>
</evidence>
<dbReference type="CDD" id="cd04301">
    <property type="entry name" value="NAT_SF"/>
    <property type="match status" value="1"/>
</dbReference>
<keyword evidence="4" id="KW-1185">Reference proteome</keyword>
<name>A0A852ZK18_9ACTN</name>
<protein>
    <submittedName>
        <fullName evidence="3">Putative GNAT family acetyltransferase</fullName>
    </submittedName>
</protein>
<evidence type="ECO:0000259" key="2">
    <source>
        <dbReference type="PROSITE" id="PS51186"/>
    </source>
</evidence>
<keyword evidence="3" id="KW-0808">Transferase</keyword>
<dbReference type="PROSITE" id="PS51186">
    <property type="entry name" value="GNAT"/>
    <property type="match status" value="1"/>
</dbReference>
<dbReference type="GO" id="GO:0016747">
    <property type="term" value="F:acyltransferase activity, transferring groups other than amino-acyl groups"/>
    <property type="evidence" value="ECO:0007669"/>
    <property type="project" value="InterPro"/>
</dbReference>
<dbReference type="SUPFAM" id="SSF55729">
    <property type="entry name" value="Acyl-CoA N-acyltransferases (Nat)"/>
    <property type="match status" value="1"/>
</dbReference>
<dbReference type="RefSeq" id="WP_179789989.1">
    <property type="nucleotide sequence ID" value="NZ_BAAARR010000021.1"/>
</dbReference>
<feature type="compositionally biased region" description="Gly residues" evidence="1">
    <location>
        <begin position="61"/>
        <end position="79"/>
    </location>
</feature>
<feature type="domain" description="N-acetyltransferase" evidence="2">
    <location>
        <begin position="165"/>
        <end position="315"/>
    </location>
</feature>
<sequence length="319" mass="33046">MHGELTDDPAAFLASAAGYFAADPVVNNVLVTNVTGRAAGVITDPAPATYLTVRTGDGDGGEGGGGDGDGGEGGGGEGGDVVAAAMRTPPQRVWLSAESGPAAELAAELLAAACPDAAGVVGTHPYVADFTRTWERLTGAQAVPELAERLHALDAVTPPPMAVPGAPRLATAADRDVLLAWCLAFEADAAEAAGRPVNAPTEVERRRVTEAVDLRLAERRSWVWDHDGPVSHLGVTTPVHGVVRIGPVYTPRDRRGRGYASALVAAVSRHELDAGAKTCALYTDLANPTSNKIYAAVGYRPVRDVTAYRFERAWVTGPG</sequence>
<dbReference type="Gene3D" id="3.40.630.30">
    <property type="match status" value="1"/>
</dbReference>
<dbReference type="InterPro" id="IPR016181">
    <property type="entry name" value="Acyl_CoA_acyltransferase"/>
</dbReference>